<protein>
    <recommendedName>
        <fullName evidence="1">Protein Smg homolog</fullName>
    </recommendedName>
</protein>
<evidence type="ECO:0000313" key="3">
    <source>
        <dbReference type="Proteomes" id="UP000809621"/>
    </source>
</evidence>
<dbReference type="RefSeq" id="WP_205159994.1">
    <property type="nucleotide sequence ID" value="NZ_JAFEUM010000012.1"/>
</dbReference>
<comment type="caution">
    <text evidence="2">The sequence shown here is derived from an EMBL/GenBank/DDBJ whole genome shotgun (WGS) entry which is preliminary data.</text>
</comment>
<organism evidence="2 3">
    <name type="scientific">Vibrio ulleungensis</name>
    <dbReference type="NCBI Taxonomy" id="2807619"/>
    <lineage>
        <taxon>Bacteria</taxon>
        <taxon>Pseudomonadati</taxon>
        <taxon>Pseudomonadota</taxon>
        <taxon>Gammaproteobacteria</taxon>
        <taxon>Vibrionales</taxon>
        <taxon>Vibrionaceae</taxon>
        <taxon>Vibrio</taxon>
    </lineage>
</organism>
<evidence type="ECO:0000313" key="2">
    <source>
        <dbReference type="EMBL" id="MBM7038557.1"/>
    </source>
</evidence>
<keyword evidence="3" id="KW-1185">Reference proteome</keyword>
<dbReference type="Pfam" id="PF04361">
    <property type="entry name" value="DUF494"/>
    <property type="match status" value="1"/>
</dbReference>
<comment type="similarity">
    <text evidence="1">Belongs to the Smg family.</text>
</comment>
<gene>
    <name evidence="1" type="primary">smg</name>
    <name evidence="2" type="ORF">JQC93_19445</name>
</gene>
<evidence type="ECO:0000256" key="1">
    <source>
        <dbReference type="HAMAP-Rule" id="MF_00598"/>
    </source>
</evidence>
<reference evidence="2 3" key="1">
    <citation type="submission" date="2021-02" db="EMBL/GenBank/DDBJ databases">
        <authorList>
            <person name="Park J.-S."/>
        </authorList>
    </citation>
    <scope>NUCLEOTIDE SEQUENCE [LARGE SCALE GENOMIC DNA]</scope>
    <source>
        <strain evidence="2 3">188UL20-2</strain>
    </source>
</reference>
<name>A0ABS2HPG7_9VIBR</name>
<dbReference type="PANTHER" id="PTHR38692:SF1">
    <property type="entry name" value="PROTEIN SMG"/>
    <property type="match status" value="1"/>
</dbReference>
<dbReference type="NCBIfam" id="NF002897">
    <property type="entry name" value="PRK03430.1"/>
    <property type="match status" value="1"/>
</dbReference>
<dbReference type="InterPro" id="IPR007456">
    <property type="entry name" value="Smg"/>
</dbReference>
<accession>A0ABS2HPG7</accession>
<sequence>MMDILMYLFETYIHSESELVINQEELEEELLKAGFRKQEIYKALTWLEELAALQQEDAAQGIATSAASSTRIYTEQESHRLNAESRGFLLLLEQAGVLMPETRELVIDRVMGIDIEEFSLEELKWVVLMVLFNSPGNENAYMQMEELLYSKEQGLLH</sequence>
<dbReference type="PANTHER" id="PTHR38692">
    <property type="entry name" value="PROTEIN SMG"/>
    <property type="match status" value="1"/>
</dbReference>
<dbReference type="EMBL" id="JAFEUM010000012">
    <property type="protein sequence ID" value="MBM7038557.1"/>
    <property type="molecule type" value="Genomic_DNA"/>
</dbReference>
<dbReference type="HAMAP" id="MF_00598">
    <property type="entry name" value="Smg"/>
    <property type="match status" value="1"/>
</dbReference>
<proteinExistence type="inferred from homology"/>
<dbReference type="Proteomes" id="UP000809621">
    <property type="component" value="Unassembled WGS sequence"/>
</dbReference>